<evidence type="ECO:0000256" key="10">
    <source>
        <dbReference type="SAM" id="SignalP"/>
    </source>
</evidence>
<feature type="domain" description="Glycine cleavage system P-protein N-terminal" evidence="11">
    <location>
        <begin position="70"/>
        <end position="497"/>
    </location>
</feature>
<evidence type="ECO:0000313" key="14">
    <source>
        <dbReference type="Proteomes" id="UP000014012"/>
    </source>
</evidence>
<dbReference type="Pfam" id="PF02347">
    <property type="entry name" value="GDC-P"/>
    <property type="match status" value="2"/>
</dbReference>
<dbReference type="NCBIfam" id="TIGR00461">
    <property type="entry name" value="gcvP"/>
    <property type="match status" value="1"/>
</dbReference>
<feature type="domain" description="Glycine dehydrogenase C-terminal" evidence="12">
    <location>
        <begin position="837"/>
        <end position="958"/>
    </location>
</feature>
<comment type="function">
    <text evidence="2 8">The glycine cleavage system catalyzes the degradation of glycine. The P protein binds the alpha-amino group of glycine through its pyridoxal phosphate cofactor; CO(2) is released and the remaining methylamine moiety is then transferred to the lipoamide cofactor of the H protein.</text>
</comment>
<keyword evidence="14" id="KW-1185">Reference proteome</keyword>
<comment type="cofactor">
    <cofactor evidence="1 8 9">
        <name>pyridoxal 5'-phosphate</name>
        <dbReference type="ChEBI" id="CHEBI:597326"/>
    </cofactor>
</comment>
<feature type="signal peptide" evidence="10">
    <location>
        <begin position="1"/>
        <end position="22"/>
    </location>
</feature>
<dbReference type="CDD" id="cd00613">
    <property type="entry name" value="GDC-P"/>
    <property type="match status" value="1"/>
</dbReference>
<keyword evidence="10" id="KW-0732">Signal</keyword>
<sequence>MCDGIVSIALLGSLGMAAFACAMAVFSCALPKVGLDEAASADSGQPLMTTSSQPTPLAPALFAPDAFIARHIGPDEQAQQQMLHSLGVASLSELITQTVPADILLSRPPVSLPAADEPQALQELKRIAAQNQIFRSFIGMGYSNTVTPPVILRNVLENPAWYTAYTPYQPEVAQGRLEALLNFQQLTLDLTGLDVASASLLDEATAAAEAMAMSARVCKRKGAQQFWVLDDIHPQTLGVLQTRAEGLGISLQRGSLDALMALERSERAMLCGVLVQYPASSGDIPDLAALSAFLQPEQILLSVAADPLALVLQEAPGRLGADIVFGSAQRFGVPMGYGGPHAAFFATRDAYKRAMPGRLIGVSRDAAGQPALRMAMQTREQHIRREKANSNICTSQVLLANMAGFYAVYHGAKGLSRIAQRVHRLTGMLAQALADIGIAPLHTRWFDTLTFALSDTAAVRERALARRINVRLDRAGHVGITLDETTALADLTDLYQIVSGREQEVPEWAVLDGQVAAQSRLGAVRSAPILTHPVFNRYHSETEMLRYLQRLARRDLALDRAMIPLGSCTMKLNATAEMLPITWPEFAALHPFCPPEQAKGYQILLRQLADWLAALTGYDAVSLQPNSGAQGEYAGLVAIRQYHCAQGQAARNICLIPASAHGTNPASAQLAGMQVVVVACDRQGNIDLADLRSKAEQAGEVLSCIMVTYPSTHGVYEETIREACQIVHSLGGQVYLDGANMNAQVGLTSPGYIGADVSHLNLHKTFCIPHGGGGPGMGPIGVKAHLAPFLPGHACLQLPGLCGNGPAVSAAPFGSASILPISWMYIRMMGSQGLRHATEVAILNANYLASRLSAAYPVLYSGRQGRVAHECILDLRPLKERSGISEMDVAKRLIDYGFHAPTMSFPVAGTLMIEPTESESLAELDRFADALLAIRHEIAQVEQGVWPRDNNPLVNAPHTQAELCADEWSYPYSRAVAAFPVAGLRSDKYWPTVKRLDDVFGDRNLFCACIPTAEYGASSAE</sequence>
<comment type="catalytic activity">
    <reaction evidence="7 8">
        <text>N(6)-[(R)-lipoyl]-L-lysyl-[glycine-cleavage complex H protein] + glycine + H(+) = N(6)-[(R)-S(8)-aminomethyldihydrolipoyl]-L-lysyl-[glycine-cleavage complex H protein] + CO2</text>
        <dbReference type="Rhea" id="RHEA:24304"/>
        <dbReference type="Rhea" id="RHEA-COMP:10494"/>
        <dbReference type="Rhea" id="RHEA-COMP:10495"/>
        <dbReference type="ChEBI" id="CHEBI:15378"/>
        <dbReference type="ChEBI" id="CHEBI:16526"/>
        <dbReference type="ChEBI" id="CHEBI:57305"/>
        <dbReference type="ChEBI" id="CHEBI:83099"/>
        <dbReference type="ChEBI" id="CHEBI:83143"/>
        <dbReference type="EC" id="1.4.4.2"/>
    </reaction>
</comment>
<dbReference type="InterPro" id="IPR020581">
    <property type="entry name" value="GDC_P"/>
</dbReference>
<dbReference type="EC" id="1.4.4.2" evidence="8"/>
<evidence type="ECO:0000256" key="3">
    <source>
        <dbReference type="ARBA" id="ARBA00010756"/>
    </source>
</evidence>
<dbReference type="FunFam" id="3.90.1150.10:FF:000007">
    <property type="entry name" value="Glycine dehydrogenase (decarboxylating), mitochondrial"/>
    <property type="match status" value="1"/>
</dbReference>
<dbReference type="GO" id="GO:0019464">
    <property type="term" value="P:glycine decarboxylation via glycine cleavage system"/>
    <property type="evidence" value="ECO:0007669"/>
    <property type="project" value="UniProtKB-UniRule"/>
</dbReference>
<keyword evidence="6 8" id="KW-0560">Oxidoreductase</keyword>
<dbReference type="FunFam" id="3.40.640.10:FF:000005">
    <property type="entry name" value="Glycine dehydrogenase (decarboxylating), mitochondrial"/>
    <property type="match status" value="1"/>
</dbReference>
<evidence type="ECO:0000256" key="4">
    <source>
        <dbReference type="ARBA" id="ARBA00011690"/>
    </source>
</evidence>
<dbReference type="AlphaFoldDB" id="R8AN35"/>
<evidence type="ECO:0000256" key="6">
    <source>
        <dbReference type="ARBA" id="ARBA00023002"/>
    </source>
</evidence>
<dbReference type="GO" id="GO:0005829">
    <property type="term" value="C:cytosol"/>
    <property type="evidence" value="ECO:0007669"/>
    <property type="project" value="TreeGrafter"/>
</dbReference>
<feature type="domain" description="Glycine cleavage system P-protein N-terminal" evidence="11">
    <location>
        <begin position="537"/>
        <end position="793"/>
    </location>
</feature>
<name>R8AN35_PLESH</name>
<evidence type="ECO:0000313" key="13">
    <source>
        <dbReference type="EMBL" id="EON87733.1"/>
    </source>
</evidence>
<dbReference type="HOGENOM" id="CLU_004620_3_2_6"/>
<dbReference type="InterPro" id="IPR003437">
    <property type="entry name" value="GcvP"/>
</dbReference>
<dbReference type="GO" id="GO:0005960">
    <property type="term" value="C:glycine cleavage complex"/>
    <property type="evidence" value="ECO:0007669"/>
    <property type="project" value="TreeGrafter"/>
</dbReference>
<evidence type="ECO:0000256" key="2">
    <source>
        <dbReference type="ARBA" id="ARBA00003788"/>
    </source>
</evidence>
<dbReference type="Pfam" id="PF21478">
    <property type="entry name" value="GcvP2_C"/>
    <property type="match status" value="1"/>
</dbReference>
<dbReference type="InterPro" id="IPR015422">
    <property type="entry name" value="PyrdxlP-dep_Trfase_small"/>
</dbReference>
<evidence type="ECO:0000259" key="11">
    <source>
        <dbReference type="Pfam" id="PF02347"/>
    </source>
</evidence>
<feature type="modified residue" description="N6-(pyridoxal phosphate)lysine" evidence="8 9">
    <location>
        <position position="764"/>
    </location>
</feature>
<comment type="caution">
    <text evidence="13">The sequence shown here is derived from an EMBL/GenBank/DDBJ whole genome shotgun (WGS) entry which is preliminary data.</text>
</comment>
<dbReference type="InterPro" id="IPR015424">
    <property type="entry name" value="PyrdxlP-dep_Trfase"/>
</dbReference>
<dbReference type="FunFam" id="3.40.640.10:FF:000007">
    <property type="entry name" value="glycine dehydrogenase (Decarboxylating), mitochondrial"/>
    <property type="match status" value="1"/>
</dbReference>
<comment type="similarity">
    <text evidence="3 8">Belongs to the GcvP family.</text>
</comment>
<dbReference type="InterPro" id="IPR049316">
    <property type="entry name" value="GDC-P_C"/>
</dbReference>
<dbReference type="Gene3D" id="3.90.1150.10">
    <property type="entry name" value="Aspartate Aminotransferase, domain 1"/>
    <property type="match status" value="2"/>
</dbReference>
<evidence type="ECO:0000259" key="12">
    <source>
        <dbReference type="Pfam" id="PF21478"/>
    </source>
</evidence>
<dbReference type="PATRIC" id="fig|1315976.3.peg.2661"/>
<dbReference type="GO" id="GO:0030170">
    <property type="term" value="F:pyridoxal phosphate binding"/>
    <property type="evidence" value="ECO:0007669"/>
    <property type="project" value="TreeGrafter"/>
</dbReference>
<dbReference type="STRING" id="703.SAMEA2665130_02375"/>
<evidence type="ECO:0000256" key="9">
    <source>
        <dbReference type="PIRSR" id="PIRSR603437-50"/>
    </source>
</evidence>
<dbReference type="GO" id="GO:0004375">
    <property type="term" value="F:glycine dehydrogenase (decarboxylating) activity"/>
    <property type="evidence" value="ECO:0007669"/>
    <property type="project" value="UniProtKB-EC"/>
</dbReference>
<dbReference type="Proteomes" id="UP000014012">
    <property type="component" value="Unassembled WGS sequence"/>
</dbReference>
<dbReference type="Gene3D" id="3.40.640.10">
    <property type="entry name" value="Type I PLP-dependent aspartate aminotransferase-like (Major domain)"/>
    <property type="match status" value="2"/>
</dbReference>
<dbReference type="PANTHER" id="PTHR11773:SF13">
    <property type="entry name" value="GLYCINE DEHYDROGENASE (DECARBOXYLATING)"/>
    <property type="match status" value="1"/>
</dbReference>
<evidence type="ECO:0000256" key="5">
    <source>
        <dbReference type="ARBA" id="ARBA00022898"/>
    </source>
</evidence>
<organism evidence="13 14">
    <name type="scientific">Plesiomonas shigelloides 302-73</name>
    <dbReference type="NCBI Taxonomy" id="1315976"/>
    <lineage>
        <taxon>Bacteria</taxon>
        <taxon>Pseudomonadati</taxon>
        <taxon>Pseudomonadota</taxon>
        <taxon>Gammaproteobacteria</taxon>
        <taxon>Enterobacterales</taxon>
        <taxon>Enterobacteriaceae</taxon>
        <taxon>Plesiomonas</taxon>
    </lineage>
</organism>
<accession>R8AN35</accession>
<keyword evidence="5 8" id="KW-0663">Pyridoxal phosphate</keyword>
<dbReference type="EMBL" id="AQQO01000358">
    <property type="protein sequence ID" value="EON87733.1"/>
    <property type="molecule type" value="Genomic_DNA"/>
</dbReference>
<proteinExistence type="inferred from homology"/>
<protein>
    <recommendedName>
        <fullName evidence="8">Glycine dehydrogenase (decarboxylating)</fullName>
        <ecNumber evidence="8">1.4.4.2</ecNumber>
    </recommendedName>
    <alternativeName>
        <fullName evidence="8">Glycine cleavage system P-protein</fullName>
    </alternativeName>
    <alternativeName>
        <fullName evidence="8">Glycine decarboxylase</fullName>
    </alternativeName>
    <alternativeName>
        <fullName evidence="8">Glycine dehydrogenase (aminomethyl-transferring)</fullName>
    </alternativeName>
</protein>
<feature type="chain" id="PRO_5004451307" description="Glycine dehydrogenase (decarboxylating)" evidence="10">
    <location>
        <begin position="23"/>
        <end position="1021"/>
    </location>
</feature>
<dbReference type="InterPro" id="IPR049315">
    <property type="entry name" value="GDC-P_N"/>
</dbReference>
<dbReference type="PANTHER" id="PTHR11773">
    <property type="entry name" value="GLYCINE DEHYDROGENASE, DECARBOXYLATING"/>
    <property type="match status" value="1"/>
</dbReference>
<dbReference type="SUPFAM" id="SSF53383">
    <property type="entry name" value="PLP-dependent transferases"/>
    <property type="match status" value="2"/>
</dbReference>
<evidence type="ECO:0000256" key="1">
    <source>
        <dbReference type="ARBA" id="ARBA00001933"/>
    </source>
</evidence>
<gene>
    <name evidence="8" type="primary">gcvP</name>
    <name evidence="13" type="ORF">PLESHI_13946</name>
</gene>
<evidence type="ECO:0000256" key="8">
    <source>
        <dbReference type="HAMAP-Rule" id="MF_00711"/>
    </source>
</evidence>
<dbReference type="InterPro" id="IPR015421">
    <property type="entry name" value="PyrdxlP-dep_Trfase_major"/>
</dbReference>
<evidence type="ECO:0000256" key="7">
    <source>
        <dbReference type="ARBA" id="ARBA00049026"/>
    </source>
</evidence>
<comment type="subunit">
    <text evidence="4 8">The glycine cleavage system is composed of four proteins: P, T, L and H.</text>
</comment>
<reference evidence="13 14" key="1">
    <citation type="journal article" date="2013" name="Genome Announc.">
        <title>Genome Sequence of Plesiomonas shigelloides Strain 302-73 (Serotype O1).</title>
        <authorList>
            <person name="Pique N."/>
            <person name="Aquilini E."/>
            <person name="Alioto T."/>
            <person name="Minana-Galbis D."/>
            <person name="Tomas J.M."/>
        </authorList>
    </citation>
    <scope>NUCLEOTIDE SEQUENCE [LARGE SCALE GENOMIC DNA]</scope>
    <source>
        <strain evidence="13 14">302-73</strain>
    </source>
</reference>
<dbReference type="HAMAP" id="MF_00711">
    <property type="entry name" value="GcvP"/>
    <property type="match status" value="1"/>
</dbReference>
<dbReference type="GO" id="GO:0016594">
    <property type="term" value="F:glycine binding"/>
    <property type="evidence" value="ECO:0007669"/>
    <property type="project" value="TreeGrafter"/>
</dbReference>